<dbReference type="OrthoDB" id="8097684at2"/>
<dbReference type="Gene3D" id="1.10.10.10">
    <property type="entry name" value="Winged helix-like DNA-binding domain superfamily/Winged helix DNA-binding domain"/>
    <property type="match status" value="1"/>
</dbReference>
<accession>A0A2V4N4R2</accession>
<keyword evidence="2" id="KW-0805">Transcription regulation</keyword>
<evidence type="ECO:0000256" key="1">
    <source>
        <dbReference type="ARBA" id="ARBA00009437"/>
    </source>
</evidence>
<keyword evidence="7" id="KW-1185">Reference proteome</keyword>
<dbReference type="PANTHER" id="PTHR30579:SF7">
    <property type="entry name" value="HTH-TYPE TRANSCRIPTIONAL REGULATOR LRHA-RELATED"/>
    <property type="match status" value="1"/>
</dbReference>
<dbReference type="InterPro" id="IPR036390">
    <property type="entry name" value="WH_DNA-bd_sf"/>
</dbReference>
<evidence type="ECO:0000259" key="5">
    <source>
        <dbReference type="PROSITE" id="PS50931"/>
    </source>
</evidence>
<name>A0A2V4N4R2_9RHOB</name>
<evidence type="ECO:0000256" key="2">
    <source>
        <dbReference type="ARBA" id="ARBA00023015"/>
    </source>
</evidence>
<proteinExistence type="inferred from homology"/>
<dbReference type="Pfam" id="PF00126">
    <property type="entry name" value="HTH_1"/>
    <property type="match status" value="1"/>
</dbReference>
<dbReference type="PRINTS" id="PR00039">
    <property type="entry name" value="HTHLYSR"/>
</dbReference>
<protein>
    <submittedName>
        <fullName evidence="6">LysR family transcriptional regulator</fullName>
    </submittedName>
</protein>
<dbReference type="Gene3D" id="3.40.190.10">
    <property type="entry name" value="Periplasmic binding protein-like II"/>
    <property type="match status" value="2"/>
</dbReference>
<dbReference type="GO" id="GO:0003700">
    <property type="term" value="F:DNA-binding transcription factor activity"/>
    <property type="evidence" value="ECO:0007669"/>
    <property type="project" value="InterPro"/>
</dbReference>
<dbReference type="SUPFAM" id="SSF46785">
    <property type="entry name" value="Winged helix' DNA-binding domain"/>
    <property type="match status" value="1"/>
</dbReference>
<sequence length="298" mass="32283">MRNLDITTLRSFMAVADQGGVTRAAGALNLTQSAVSMQLKRLEENLGAALLDRSGRKVALTGEGELLLTYARRMVAMNDEVVGRLTETTYEGELVLGVPHDIVYPQIPQVLKRFNAAYPRVKVHLKSSSTMRLHDAMARGEADIILTTESRAREGGEMLTELALRWTGALHGQAWRWRPLRLAFCSCCIFRPIVLDKLDEAGIDWEMAVESEDDRAVEALISADLAVGALLETSIPPHQEAIAGGNALPDLGVQQINIYAASGANKMRDALADMIRQVYRNGPALVSAGAAHLAAAAV</sequence>
<dbReference type="InterPro" id="IPR050176">
    <property type="entry name" value="LTTR"/>
</dbReference>
<dbReference type="SUPFAM" id="SSF53850">
    <property type="entry name" value="Periplasmic binding protein-like II"/>
    <property type="match status" value="1"/>
</dbReference>
<gene>
    <name evidence="6" type="ORF">DI396_02190</name>
</gene>
<evidence type="ECO:0000313" key="6">
    <source>
        <dbReference type="EMBL" id="PYC48912.1"/>
    </source>
</evidence>
<dbReference type="Proteomes" id="UP000248012">
    <property type="component" value="Unassembled WGS sequence"/>
</dbReference>
<dbReference type="Pfam" id="PF03466">
    <property type="entry name" value="LysR_substrate"/>
    <property type="match status" value="1"/>
</dbReference>
<keyword evidence="3" id="KW-0238">DNA-binding</keyword>
<dbReference type="FunFam" id="1.10.10.10:FF:000001">
    <property type="entry name" value="LysR family transcriptional regulator"/>
    <property type="match status" value="1"/>
</dbReference>
<dbReference type="PANTHER" id="PTHR30579">
    <property type="entry name" value="TRANSCRIPTIONAL REGULATOR"/>
    <property type="match status" value="1"/>
</dbReference>
<organism evidence="6 7">
    <name type="scientific">Litorivita pollutaquae</name>
    <dbReference type="NCBI Taxonomy" id="2200892"/>
    <lineage>
        <taxon>Bacteria</taxon>
        <taxon>Pseudomonadati</taxon>
        <taxon>Pseudomonadota</taxon>
        <taxon>Alphaproteobacteria</taxon>
        <taxon>Rhodobacterales</taxon>
        <taxon>Paracoccaceae</taxon>
        <taxon>Litorivita</taxon>
    </lineage>
</organism>
<comment type="similarity">
    <text evidence="1">Belongs to the LysR transcriptional regulatory family.</text>
</comment>
<dbReference type="PROSITE" id="PS50931">
    <property type="entry name" value="HTH_LYSR"/>
    <property type="match status" value="1"/>
</dbReference>
<dbReference type="InterPro" id="IPR005119">
    <property type="entry name" value="LysR_subst-bd"/>
</dbReference>
<feature type="domain" description="HTH lysR-type" evidence="5">
    <location>
        <begin position="4"/>
        <end position="61"/>
    </location>
</feature>
<evidence type="ECO:0000313" key="7">
    <source>
        <dbReference type="Proteomes" id="UP000248012"/>
    </source>
</evidence>
<comment type="caution">
    <text evidence="6">The sequence shown here is derived from an EMBL/GenBank/DDBJ whole genome shotgun (WGS) entry which is preliminary data.</text>
</comment>
<evidence type="ECO:0000256" key="4">
    <source>
        <dbReference type="ARBA" id="ARBA00023163"/>
    </source>
</evidence>
<dbReference type="GO" id="GO:0003677">
    <property type="term" value="F:DNA binding"/>
    <property type="evidence" value="ECO:0007669"/>
    <property type="project" value="UniProtKB-KW"/>
</dbReference>
<reference evidence="6 7" key="1">
    <citation type="submission" date="2018-05" db="EMBL/GenBank/DDBJ databases">
        <title>Oceanovita maritima gen. nov., sp. nov., a marine bacterium in the family Rhodobacteraceae isolated from surface seawater of Lundu port Xiamen, China.</title>
        <authorList>
            <person name="Hetharua B.H."/>
            <person name="Min D."/>
            <person name="Liao H."/>
            <person name="Tian Y."/>
        </authorList>
    </citation>
    <scope>NUCLEOTIDE SEQUENCE [LARGE SCALE GENOMIC DNA]</scope>
    <source>
        <strain evidence="6 7">FSX-11</strain>
    </source>
</reference>
<evidence type="ECO:0000256" key="3">
    <source>
        <dbReference type="ARBA" id="ARBA00023125"/>
    </source>
</evidence>
<dbReference type="InterPro" id="IPR036388">
    <property type="entry name" value="WH-like_DNA-bd_sf"/>
</dbReference>
<dbReference type="InterPro" id="IPR000847">
    <property type="entry name" value="LysR_HTH_N"/>
</dbReference>
<keyword evidence="4" id="KW-0804">Transcription</keyword>
<dbReference type="RefSeq" id="WP_110794491.1">
    <property type="nucleotide sequence ID" value="NZ_KZ826481.1"/>
</dbReference>
<dbReference type="AlphaFoldDB" id="A0A2V4N4R2"/>
<dbReference type="EMBL" id="QFVT01000002">
    <property type="protein sequence ID" value="PYC48912.1"/>
    <property type="molecule type" value="Genomic_DNA"/>
</dbReference>